<dbReference type="GeneID" id="104591902"/>
<feature type="transmembrane region" description="Helical" evidence="2">
    <location>
        <begin position="61"/>
        <end position="82"/>
    </location>
</feature>
<dbReference type="InParanoid" id="A0A1U8Q137"/>
<dbReference type="OrthoDB" id="2013913at2759"/>
<feature type="region of interest" description="Disordered" evidence="1">
    <location>
        <begin position="189"/>
        <end position="223"/>
    </location>
</feature>
<feature type="transmembrane region" description="Helical" evidence="2">
    <location>
        <begin position="27"/>
        <end position="46"/>
    </location>
</feature>
<evidence type="ECO:0000256" key="1">
    <source>
        <dbReference type="SAM" id="MobiDB-lite"/>
    </source>
</evidence>
<evidence type="ECO:0000313" key="3">
    <source>
        <dbReference type="Proteomes" id="UP000189703"/>
    </source>
</evidence>
<keyword evidence="2" id="KW-1133">Transmembrane helix</keyword>
<evidence type="ECO:0000256" key="2">
    <source>
        <dbReference type="SAM" id="Phobius"/>
    </source>
</evidence>
<dbReference type="OMA" id="HPSIMAF"/>
<keyword evidence="2" id="KW-0812">Transmembrane</keyword>
<proteinExistence type="predicted"/>
<dbReference type="Proteomes" id="UP000189703">
    <property type="component" value="Unplaced"/>
</dbReference>
<name>A0A1U8Q137_NELNU</name>
<keyword evidence="3" id="KW-1185">Reference proteome</keyword>
<sequence>MPHPHGQESTLHRCIFFTQKFKGRRTCLLAGDVLRPLYSFVLFFWFSESFDTVVRPFHPSIMAFRALGGWIASGIAAGRRSFTTSTTPKMKSFTSTSDSAQAYHQTIIRAAKGEFVPLYVALGMITLSVGLGLYTAKQELLYSPTVYVSKKKRKTVPEVEDPDHVVDEADKFVNTSFFRKVSHIQEFDRNQAIPDPTRRDPFARPNKKADTLKSVGVEPSSQH</sequence>
<gene>
    <name evidence="4" type="primary">LOC104591902</name>
</gene>
<dbReference type="KEGG" id="nnu:104591902"/>
<dbReference type="RefSeq" id="XP_019052362.1">
    <property type="nucleotide sequence ID" value="XM_019196817.1"/>
</dbReference>
<accession>A0A1U8Q137</accession>
<organism evidence="3 4">
    <name type="scientific">Nelumbo nucifera</name>
    <name type="common">Sacred lotus</name>
    <dbReference type="NCBI Taxonomy" id="4432"/>
    <lineage>
        <taxon>Eukaryota</taxon>
        <taxon>Viridiplantae</taxon>
        <taxon>Streptophyta</taxon>
        <taxon>Embryophyta</taxon>
        <taxon>Tracheophyta</taxon>
        <taxon>Spermatophyta</taxon>
        <taxon>Magnoliopsida</taxon>
        <taxon>Proteales</taxon>
        <taxon>Nelumbonaceae</taxon>
        <taxon>Nelumbo</taxon>
    </lineage>
</organism>
<reference evidence="4" key="1">
    <citation type="submission" date="2025-08" db="UniProtKB">
        <authorList>
            <consortium name="RefSeq"/>
        </authorList>
    </citation>
    <scope>IDENTIFICATION</scope>
</reference>
<dbReference type="AlphaFoldDB" id="A0A1U8Q137"/>
<dbReference type="eggNOG" id="ENOG502S3M8">
    <property type="taxonomic scope" value="Eukaryota"/>
</dbReference>
<evidence type="ECO:0000313" key="4">
    <source>
        <dbReference type="RefSeq" id="XP_019052362.1"/>
    </source>
</evidence>
<protein>
    <submittedName>
        <fullName evidence="4">Uncharacterized protein LOC104591902</fullName>
    </submittedName>
</protein>
<feature type="compositionally biased region" description="Basic and acidic residues" evidence="1">
    <location>
        <begin position="196"/>
        <end position="211"/>
    </location>
</feature>
<dbReference type="PANTHER" id="PTHR33919:SF11">
    <property type="entry name" value="EXPRESSED PROTEIN"/>
    <property type="match status" value="1"/>
</dbReference>
<feature type="transmembrane region" description="Helical" evidence="2">
    <location>
        <begin position="115"/>
        <end position="134"/>
    </location>
</feature>
<dbReference type="PANTHER" id="PTHR33919">
    <property type="entry name" value="OS09G0127700 PROTEIN"/>
    <property type="match status" value="1"/>
</dbReference>
<keyword evidence="2" id="KW-0472">Membrane</keyword>